<dbReference type="InterPro" id="IPR002885">
    <property type="entry name" value="PPR_rpt"/>
</dbReference>
<accession>A0A9D5BXB4</accession>
<keyword evidence="1" id="KW-0677">Repeat</keyword>
<organism evidence="3 4">
    <name type="scientific">Dioscorea zingiberensis</name>
    <dbReference type="NCBI Taxonomy" id="325984"/>
    <lineage>
        <taxon>Eukaryota</taxon>
        <taxon>Viridiplantae</taxon>
        <taxon>Streptophyta</taxon>
        <taxon>Embryophyta</taxon>
        <taxon>Tracheophyta</taxon>
        <taxon>Spermatophyta</taxon>
        <taxon>Magnoliopsida</taxon>
        <taxon>Liliopsida</taxon>
        <taxon>Dioscoreales</taxon>
        <taxon>Dioscoreaceae</taxon>
        <taxon>Dioscorea</taxon>
    </lineage>
</organism>
<proteinExistence type="predicted"/>
<dbReference type="GO" id="GO:0003723">
    <property type="term" value="F:RNA binding"/>
    <property type="evidence" value="ECO:0007669"/>
    <property type="project" value="InterPro"/>
</dbReference>
<evidence type="ECO:0000313" key="3">
    <source>
        <dbReference type="EMBL" id="KAJ0962364.1"/>
    </source>
</evidence>
<protein>
    <recommendedName>
        <fullName evidence="5">Pentatricopeptide repeat-containing protein</fullName>
    </recommendedName>
</protein>
<evidence type="ECO:0000256" key="2">
    <source>
        <dbReference type="PROSITE-ProRule" id="PRU00708"/>
    </source>
</evidence>
<dbReference type="EMBL" id="JAGGNH010000010">
    <property type="protein sequence ID" value="KAJ0962364.1"/>
    <property type="molecule type" value="Genomic_DNA"/>
</dbReference>
<feature type="repeat" description="PPR" evidence="2">
    <location>
        <begin position="171"/>
        <end position="205"/>
    </location>
</feature>
<dbReference type="GO" id="GO:0009451">
    <property type="term" value="P:RNA modification"/>
    <property type="evidence" value="ECO:0007669"/>
    <property type="project" value="InterPro"/>
</dbReference>
<evidence type="ECO:0000256" key="1">
    <source>
        <dbReference type="ARBA" id="ARBA00022737"/>
    </source>
</evidence>
<dbReference type="Proteomes" id="UP001085076">
    <property type="component" value="Miscellaneous, Linkage group lg10"/>
</dbReference>
<feature type="repeat" description="PPR" evidence="2">
    <location>
        <begin position="5"/>
        <end position="39"/>
    </location>
</feature>
<feature type="repeat" description="PPR" evidence="2">
    <location>
        <begin position="76"/>
        <end position="110"/>
    </location>
</feature>
<dbReference type="PROSITE" id="PS51375">
    <property type="entry name" value="PPR"/>
    <property type="match status" value="3"/>
</dbReference>
<dbReference type="PANTHER" id="PTHR47926">
    <property type="entry name" value="PENTATRICOPEPTIDE REPEAT-CONTAINING PROTEIN"/>
    <property type="match status" value="1"/>
</dbReference>
<dbReference type="Gene3D" id="1.25.40.10">
    <property type="entry name" value="Tetratricopeptide repeat domain"/>
    <property type="match status" value="3"/>
</dbReference>
<name>A0A9D5BXB4_9LILI</name>
<sequence length="223" mass="25144">MPQRNDASWNTVISGCVRAGSFLKSFELFREMREGGFDPNGFVLASILTACNRWPEVTGRGIEFHAFVLKVGLFNDVYVATSLLHFYGTHGLVCDAQRLFDEMPERNVVSWTALMVSYSKNGYPEETVLAHAVIYGFENDVSVSNAAITLFDCLERVEDAERLFYWMKGRDRISWNSMISLYSHGGMCEESLQCFSDMRYDDVRPDATTLSSLISLCASVDCV</sequence>
<dbReference type="InterPro" id="IPR046960">
    <property type="entry name" value="PPR_At4g14850-like_plant"/>
</dbReference>
<dbReference type="Pfam" id="PF13041">
    <property type="entry name" value="PPR_2"/>
    <property type="match status" value="2"/>
</dbReference>
<reference evidence="3" key="2">
    <citation type="journal article" date="2022" name="Hortic Res">
        <title>The genome of Dioscorea zingiberensis sheds light on the biosynthesis, origin and evolution of the medicinally important diosgenin saponins.</title>
        <authorList>
            <person name="Li Y."/>
            <person name="Tan C."/>
            <person name="Li Z."/>
            <person name="Guo J."/>
            <person name="Li S."/>
            <person name="Chen X."/>
            <person name="Wang C."/>
            <person name="Dai X."/>
            <person name="Yang H."/>
            <person name="Song W."/>
            <person name="Hou L."/>
            <person name="Xu J."/>
            <person name="Tong Z."/>
            <person name="Xu A."/>
            <person name="Yuan X."/>
            <person name="Wang W."/>
            <person name="Yang Q."/>
            <person name="Chen L."/>
            <person name="Sun Z."/>
            <person name="Wang K."/>
            <person name="Pan B."/>
            <person name="Chen J."/>
            <person name="Bao Y."/>
            <person name="Liu F."/>
            <person name="Qi X."/>
            <person name="Gang D.R."/>
            <person name="Wen J."/>
            <person name="Li J."/>
        </authorList>
    </citation>
    <scope>NUCLEOTIDE SEQUENCE</scope>
    <source>
        <strain evidence="3">Dzin_1.0</strain>
    </source>
</reference>
<reference evidence="3" key="1">
    <citation type="submission" date="2021-03" db="EMBL/GenBank/DDBJ databases">
        <authorList>
            <person name="Li Z."/>
            <person name="Yang C."/>
        </authorList>
    </citation>
    <scope>NUCLEOTIDE SEQUENCE</scope>
    <source>
        <strain evidence="3">Dzin_1.0</strain>
        <tissue evidence="3">Leaf</tissue>
    </source>
</reference>
<dbReference type="OrthoDB" id="607373at2759"/>
<dbReference type="AlphaFoldDB" id="A0A9D5BXB4"/>
<gene>
    <name evidence="3" type="ORF">J5N97_030192</name>
</gene>
<keyword evidence="4" id="KW-1185">Reference proteome</keyword>
<evidence type="ECO:0000313" key="4">
    <source>
        <dbReference type="Proteomes" id="UP001085076"/>
    </source>
</evidence>
<dbReference type="InterPro" id="IPR011990">
    <property type="entry name" value="TPR-like_helical_dom_sf"/>
</dbReference>
<dbReference type="Pfam" id="PF01535">
    <property type="entry name" value="PPR"/>
    <property type="match status" value="2"/>
</dbReference>
<comment type="caution">
    <text evidence="3">The sequence shown here is derived from an EMBL/GenBank/DDBJ whole genome shotgun (WGS) entry which is preliminary data.</text>
</comment>
<evidence type="ECO:0008006" key="5">
    <source>
        <dbReference type="Google" id="ProtNLM"/>
    </source>
</evidence>
<dbReference type="NCBIfam" id="TIGR00756">
    <property type="entry name" value="PPR"/>
    <property type="match status" value="2"/>
</dbReference>